<feature type="compositionally biased region" description="Acidic residues" evidence="1">
    <location>
        <begin position="182"/>
        <end position="195"/>
    </location>
</feature>
<gene>
    <name evidence="2" type="ORF">F2P56_003255</name>
</gene>
<evidence type="ECO:0000256" key="1">
    <source>
        <dbReference type="SAM" id="MobiDB-lite"/>
    </source>
</evidence>
<organism evidence="2 3">
    <name type="scientific">Juglans regia</name>
    <name type="common">English walnut</name>
    <dbReference type="NCBI Taxonomy" id="51240"/>
    <lineage>
        <taxon>Eukaryota</taxon>
        <taxon>Viridiplantae</taxon>
        <taxon>Streptophyta</taxon>
        <taxon>Embryophyta</taxon>
        <taxon>Tracheophyta</taxon>
        <taxon>Spermatophyta</taxon>
        <taxon>Magnoliopsida</taxon>
        <taxon>eudicotyledons</taxon>
        <taxon>Gunneridae</taxon>
        <taxon>Pentapetalae</taxon>
        <taxon>rosids</taxon>
        <taxon>fabids</taxon>
        <taxon>Fagales</taxon>
        <taxon>Juglandaceae</taxon>
        <taxon>Juglans</taxon>
    </lineage>
</organism>
<feature type="compositionally biased region" description="Basic and acidic residues" evidence="1">
    <location>
        <begin position="74"/>
        <end position="87"/>
    </location>
</feature>
<dbReference type="EMBL" id="LIHL02000002">
    <property type="protein sequence ID" value="KAF5476507.1"/>
    <property type="molecule type" value="Genomic_DNA"/>
</dbReference>
<feature type="compositionally biased region" description="Polar residues" evidence="1">
    <location>
        <begin position="1"/>
        <end position="11"/>
    </location>
</feature>
<reference evidence="2" key="2">
    <citation type="submission" date="2020-03" db="EMBL/GenBank/DDBJ databases">
        <title>Walnut 2.0.</title>
        <authorList>
            <person name="Marrano A."/>
            <person name="Britton M."/>
            <person name="Zimin A.V."/>
            <person name="Zaini P.A."/>
            <person name="Workman R."/>
            <person name="Puiu D."/>
            <person name="Bianco L."/>
            <person name="Allen B.J."/>
            <person name="Troggio M."/>
            <person name="Leslie C.A."/>
            <person name="Timp W."/>
            <person name="Dendekar A."/>
            <person name="Salzberg S.L."/>
            <person name="Neale D.B."/>
        </authorList>
    </citation>
    <scope>NUCLEOTIDE SEQUENCE</scope>
    <source>
        <tissue evidence="2">Leaves</tissue>
    </source>
</reference>
<reference evidence="2" key="1">
    <citation type="submission" date="2015-10" db="EMBL/GenBank/DDBJ databases">
        <authorList>
            <person name="Martinez-Garcia P.J."/>
            <person name="Crepeau M.W."/>
            <person name="Puiu D."/>
            <person name="Gonzalez-Ibeas D."/>
            <person name="Whalen J."/>
            <person name="Stevens K."/>
            <person name="Paul R."/>
            <person name="Butterfield T."/>
            <person name="Britton M."/>
            <person name="Reagan R."/>
            <person name="Chakraborty S."/>
            <person name="Walawage S.L."/>
            <person name="Vasquez-Gross H.A."/>
            <person name="Cardeno C."/>
            <person name="Famula R."/>
            <person name="Pratt K."/>
            <person name="Kuruganti S."/>
            <person name="Aradhya M.K."/>
            <person name="Leslie C.A."/>
            <person name="Dandekar A.M."/>
            <person name="Salzberg S.L."/>
            <person name="Wegrzyn J.L."/>
            <person name="Langley C.H."/>
            <person name="Neale D.B."/>
        </authorList>
    </citation>
    <scope>NUCLEOTIDE SEQUENCE</scope>
    <source>
        <tissue evidence="2">Leaves</tissue>
    </source>
</reference>
<dbReference type="AlphaFoldDB" id="A0A833XSH0"/>
<accession>A0A833XSH0</accession>
<feature type="compositionally biased region" description="Basic and acidic residues" evidence="1">
    <location>
        <begin position="155"/>
        <end position="181"/>
    </location>
</feature>
<feature type="region of interest" description="Disordered" evidence="1">
    <location>
        <begin position="55"/>
        <end position="270"/>
    </location>
</feature>
<feature type="compositionally biased region" description="Polar residues" evidence="1">
    <location>
        <begin position="234"/>
        <end position="246"/>
    </location>
</feature>
<evidence type="ECO:0000313" key="2">
    <source>
        <dbReference type="EMBL" id="KAF5476507.1"/>
    </source>
</evidence>
<sequence>ISSSQTLTLTFLKSPPCFPSPMGSGNSKLTPEGETMPARIRPVIHRWFEEIKRRRNANMSKKGLLKNAVEGEESSGRPRSLHDRESESTSSLHKNTAPSKAAMPVVEEKSDAAVVPRPLVSVKTNKESKEHKHDPEICGKRDVKGGRGEEDEEEKENKVVEKVVVVEEVVAVHEEDHHDQETTEEEEEEEDDEPDTYICPGSSPSFRVYCVHSTDDEDEEEEEISKKGSRHKNSPSTGDSFESNFSEDQEITRTKKIKGNKGRRLKRAIRKSGPAVKNLLHVATCYHPACSGQDRAHLLEEKAQAA</sequence>
<feature type="non-terminal residue" evidence="2">
    <location>
        <position position="306"/>
    </location>
</feature>
<dbReference type="Gramene" id="Jr02_00430_p1">
    <property type="protein sequence ID" value="cds.Jr02_00430_p1"/>
    <property type="gene ID" value="Jr02_00430"/>
</dbReference>
<dbReference type="Proteomes" id="UP000619265">
    <property type="component" value="Unassembled WGS sequence"/>
</dbReference>
<feature type="region of interest" description="Disordered" evidence="1">
    <location>
        <begin position="1"/>
        <end position="37"/>
    </location>
</feature>
<feature type="compositionally biased region" description="Basic and acidic residues" evidence="1">
    <location>
        <begin position="124"/>
        <end position="148"/>
    </location>
</feature>
<feature type="compositionally biased region" description="Basic residues" evidence="1">
    <location>
        <begin position="254"/>
        <end position="270"/>
    </location>
</feature>
<comment type="caution">
    <text evidence="2">The sequence shown here is derived from an EMBL/GenBank/DDBJ whole genome shotgun (WGS) entry which is preliminary data.</text>
</comment>
<evidence type="ECO:0000313" key="3">
    <source>
        <dbReference type="Proteomes" id="UP000619265"/>
    </source>
</evidence>
<feature type="compositionally biased region" description="Polar residues" evidence="1">
    <location>
        <begin position="88"/>
        <end position="98"/>
    </location>
</feature>
<proteinExistence type="predicted"/>
<name>A0A833XSH0_JUGRE</name>
<protein>
    <submittedName>
        <fullName evidence="2">Uncharacterized protein</fullName>
    </submittedName>
</protein>